<proteinExistence type="predicted"/>
<gene>
    <name evidence="2" type="ORF">GGR46_004047</name>
</gene>
<comment type="caution">
    <text evidence="2">The sequence shown here is derived from an EMBL/GenBank/DDBJ whole genome shotgun (WGS) entry which is preliminary data.</text>
</comment>
<evidence type="ECO:0000313" key="2">
    <source>
        <dbReference type="EMBL" id="MBB4100475.1"/>
    </source>
</evidence>
<keyword evidence="2" id="KW-0812">Transmembrane</keyword>
<protein>
    <submittedName>
        <fullName evidence="2">Transmembrane sensor</fullName>
    </submittedName>
</protein>
<dbReference type="InterPro" id="IPR012373">
    <property type="entry name" value="Ferrdict_sens_TM"/>
</dbReference>
<keyword evidence="2" id="KW-0472">Membrane</keyword>
<dbReference type="NCBIfam" id="TIGR01409">
    <property type="entry name" value="TAT_signal_seq"/>
    <property type="match status" value="1"/>
</dbReference>
<evidence type="ECO:0000259" key="1">
    <source>
        <dbReference type="Pfam" id="PF04773"/>
    </source>
</evidence>
<keyword evidence="3" id="KW-1185">Reference proteome</keyword>
<dbReference type="AlphaFoldDB" id="A0A7W6JXX8"/>
<feature type="domain" description="FecR protein" evidence="1">
    <location>
        <begin position="115"/>
        <end position="202"/>
    </location>
</feature>
<reference evidence="2 3" key="1">
    <citation type="submission" date="2020-08" db="EMBL/GenBank/DDBJ databases">
        <title>Genomic Encyclopedia of Type Strains, Phase IV (KMG-IV): sequencing the most valuable type-strain genomes for metagenomic binning, comparative biology and taxonomic classification.</title>
        <authorList>
            <person name="Goeker M."/>
        </authorList>
    </citation>
    <scope>NUCLEOTIDE SEQUENCE [LARGE SCALE GENOMIC DNA]</scope>
    <source>
        <strain evidence="2 3">DSM 101806</strain>
    </source>
</reference>
<dbReference type="InterPro" id="IPR006860">
    <property type="entry name" value="FecR"/>
</dbReference>
<sequence length="321" mass="34868">MRRSEGPVRTPAQAATEAATWLAQYRLGTIDEAAFRTWRDSDMANAIAFARALAMWERVSGDANDVVPAIPFPMPYGAMTSRRNFLRTAAVATVAGGIIAGGVTTTRAYAWSSASTEVGENKRIRLSDGSVAALNTNSRLSWRFSASERTFWIERGEVALDLSAGAEAVVRGDDRLVFLSQGRFNMRRRDAALDLLVLAGTARVNGDKGVPGMIVDTRKGASSVLISQSDAVVRLANAEQVDGITAWRHNEILFQDATLGSAVEEYNRFLTRKIVIVDRELSSIPVGGRFTTTDPDPFLQAVSTSLNVHVSRSPTAYLLTR</sequence>
<dbReference type="PIRSF" id="PIRSF018266">
    <property type="entry name" value="FecR"/>
    <property type="match status" value="1"/>
</dbReference>
<dbReference type="GO" id="GO:0016989">
    <property type="term" value="F:sigma factor antagonist activity"/>
    <property type="evidence" value="ECO:0007669"/>
    <property type="project" value="TreeGrafter"/>
</dbReference>
<dbReference type="InterPro" id="IPR006311">
    <property type="entry name" value="TAT_signal"/>
</dbReference>
<dbReference type="Pfam" id="PF04773">
    <property type="entry name" value="FecR"/>
    <property type="match status" value="1"/>
</dbReference>
<dbReference type="Proteomes" id="UP000557392">
    <property type="component" value="Unassembled WGS sequence"/>
</dbReference>
<dbReference type="PANTHER" id="PTHR30273:SF2">
    <property type="entry name" value="PROTEIN FECR"/>
    <property type="match status" value="1"/>
</dbReference>
<evidence type="ECO:0000313" key="3">
    <source>
        <dbReference type="Proteomes" id="UP000557392"/>
    </source>
</evidence>
<name>A0A7W6JXX8_9SPHN</name>
<dbReference type="Gene3D" id="2.60.120.1440">
    <property type="match status" value="1"/>
</dbReference>
<organism evidence="2 3">
    <name type="scientific">Sphingomonas kyeonggiensis</name>
    <dbReference type="NCBI Taxonomy" id="1268553"/>
    <lineage>
        <taxon>Bacteria</taxon>
        <taxon>Pseudomonadati</taxon>
        <taxon>Pseudomonadota</taxon>
        <taxon>Alphaproteobacteria</taxon>
        <taxon>Sphingomonadales</taxon>
        <taxon>Sphingomonadaceae</taxon>
        <taxon>Sphingomonas</taxon>
    </lineage>
</organism>
<dbReference type="EMBL" id="JACIEH010000003">
    <property type="protein sequence ID" value="MBB4100475.1"/>
    <property type="molecule type" value="Genomic_DNA"/>
</dbReference>
<accession>A0A7W6JXX8</accession>
<dbReference type="RefSeq" id="WP_183999761.1">
    <property type="nucleotide sequence ID" value="NZ_JACIEH010000003.1"/>
</dbReference>
<dbReference type="PROSITE" id="PS51318">
    <property type="entry name" value="TAT"/>
    <property type="match status" value="1"/>
</dbReference>
<dbReference type="PANTHER" id="PTHR30273">
    <property type="entry name" value="PERIPLASMIC SIGNAL SENSOR AND SIGMA FACTOR ACTIVATOR FECR-RELATED"/>
    <property type="match status" value="1"/>
</dbReference>
<dbReference type="InterPro" id="IPR019546">
    <property type="entry name" value="TAT_signal_bac_arc"/>
</dbReference>